<evidence type="ECO:0000313" key="3">
    <source>
        <dbReference type="EMBL" id="TCC64096.1"/>
    </source>
</evidence>
<gene>
    <name evidence="3" type="ORF">E0H73_06630</name>
</gene>
<dbReference type="InterPro" id="IPR050546">
    <property type="entry name" value="Glycosyl_Hydrlase_16"/>
</dbReference>
<keyword evidence="4" id="KW-1185">Reference proteome</keyword>
<dbReference type="CDD" id="cd00413">
    <property type="entry name" value="Glyco_hydrolase_16"/>
    <property type="match status" value="1"/>
</dbReference>
<proteinExistence type="inferred from homology"/>
<comment type="caution">
    <text evidence="3">The sequence shown here is derived from an EMBL/GenBank/DDBJ whole genome shotgun (WGS) entry which is preliminary data.</text>
</comment>
<evidence type="ECO:0000259" key="2">
    <source>
        <dbReference type="PROSITE" id="PS51762"/>
    </source>
</evidence>
<evidence type="ECO:0000313" key="4">
    <source>
        <dbReference type="Proteomes" id="UP000291144"/>
    </source>
</evidence>
<dbReference type="PANTHER" id="PTHR10963:SF55">
    <property type="entry name" value="GLYCOSIDE HYDROLASE FAMILY 16 PROTEIN"/>
    <property type="match status" value="1"/>
</dbReference>
<dbReference type="InterPro" id="IPR013320">
    <property type="entry name" value="ConA-like_dom_sf"/>
</dbReference>
<protein>
    <submittedName>
        <fullName evidence="3">Glycosyl hydrolase family protein</fullName>
    </submittedName>
</protein>
<dbReference type="EMBL" id="SJKB01000002">
    <property type="protein sequence ID" value="TCC64096.1"/>
    <property type="molecule type" value="Genomic_DNA"/>
</dbReference>
<feature type="domain" description="GH16" evidence="2">
    <location>
        <begin position="1"/>
        <end position="211"/>
    </location>
</feature>
<dbReference type="SUPFAM" id="SSF49899">
    <property type="entry name" value="Concanavalin A-like lectins/glucanases"/>
    <property type="match status" value="1"/>
</dbReference>
<dbReference type="Proteomes" id="UP000291144">
    <property type="component" value="Unassembled WGS sequence"/>
</dbReference>
<dbReference type="InterPro" id="IPR000757">
    <property type="entry name" value="Beta-glucanase-like"/>
</dbReference>
<dbReference type="Pfam" id="PF00722">
    <property type="entry name" value="Glyco_hydro_16"/>
    <property type="match status" value="1"/>
</dbReference>
<dbReference type="PROSITE" id="PS51762">
    <property type="entry name" value="GH16_2"/>
    <property type="match status" value="1"/>
</dbReference>
<accession>A0A4R0KXQ6</accession>
<keyword evidence="3" id="KW-0378">Hydrolase</keyword>
<organism evidence="3 4">
    <name type="scientific">Kribbella pittospori</name>
    <dbReference type="NCBI Taxonomy" id="722689"/>
    <lineage>
        <taxon>Bacteria</taxon>
        <taxon>Bacillati</taxon>
        <taxon>Actinomycetota</taxon>
        <taxon>Actinomycetes</taxon>
        <taxon>Propionibacteriales</taxon>
        <taxon>Kribbellaceae</taxon>
        <taxon>Kribbella</taxon>
    </lineage>
</organism>
<dbReference type="Gene3D" id="2.60.120.200">
    <property type="match status" value="1"/>
</dbReference>
<dbReference type="GO" id="GO:0005975">
    <property type="term" value="P:carbohydrate metabolic process"/>
    <property type="evidence" value="ECO:0007669"/>
    <property type="project" value="InterPro"/>
</dbReference>
<dbReference type="OrthoDB" id="3250776at2"/>
<name>A0A4R0KXQ6_9ACTN</name>
<dbReference type="GO" id="GO:0004553">
    <property type="term" value="F:hydrolase activity, hydrolyzing O-glycosyl compounds"/>
    <property type="evidence" value="ECO:0007669"/>
    <property type="project" value="InterPro"/>
</dbReference>
<dbReference type="AlphaFoldDB" id="A0A4R0KXQ6"/>
<evidence type="ECO:0000256" key="1">
    <source>
        <dbReference type="ARBA" id="ARBA00006865"/>
    </source>
</evidence>
<sequence length="211" mass="23459">MPASDEFDYTGAPDESRWAIYGGVDGCWPGHAGNGQRCGYTNTVQDGYLRQTGYANGDTAGLASDLGQKYGRWEVRARVIADGNSGHAYHPVLITWPDSDEWPQGGEYDYFEVNVGDTSATAFMHHPTDSEVIQDEYHSGSLDLAQWHNYGFEWAPDGLTGYIDGQVWFHDTDPDVQAPGPMHQTIQLDNFCGCTMQKAYFDVGWARVYPL</sequence>
<comment type="similarity">
    <text evidence="1">Belongs to the glycosyl hydrolase 16 family.</text>
</comment>
<reference evidence="3 4" key="1">
    <citation type="submission" date="2019-02" db="EMBL/GenBank/DDBJ databases">
        <title>Kribbella capetownensis sp. nov. and Kribbella speibonae sp. nov., isolated from soil.</title>
        <authorList>
            <person name="Curtis S.M."/>
            <person name="Norton I."/>
            <person name="Everest G.J."/>
            <person name="Meyers P.R."/>
        </authorList>
    </citation>
    <scope>NUCLEOTIDE SEQUENCE [LARGE SCALE GENOMIC DNA]</scope>
    <source>
        <strain evidence="3 4">NRRL B-24813</strain>
    </source>
</reference>
<dbReference type="PANTHER" id="PTHR10963">
    <property type="entry name" value="GLYCOSYL HYDROLASE-RELATED"/>
    <property type="match status" value="1"/>
</dbReference>